<feature type="compositionally biased region" description="Low complexity" evidence="9">
    <location>
        <begin position="453"/>
        <end position="477"/>
    </location>
</feature>
<evidence type="ECO:0000256" key="6">
    <source>
        <dbReference type="ARBA" id="ARBA00022771"/>
    </source>
</evidence>
<comment type="catalytic activity">
    <reaction evidence="1">
        <text>[E2 ubiquitin-conjugating enzyme]-S-ubiquitinyl-L-cysteine + [acceptor protein]-L-lysine = [E2 ubiquitin-conjugating enzyme]-L-cysteine + [acceptor protein]-N(6)-ubiquitinyl-L-lysine.</text>
        <dbReference type="EC" id="2.3.2.31"/>
    </reaction>
</comment>
<keyword evidence="6" id="KW-0863">Zinc-finger</keyword>
<evidence type="ECO:0000256" key="2">
    <source>
        <dbReference type="ARBA" id="ARBA00012251"/>
    </source>
</evidence>
<feature type="compositionally biased region" description="Pro residues" evidence="9">
    <location>
        <begin position="148"/>
        <end position="167"/>
    </location>
</feature>
<feature type="domain" description="RING-type" evidence="10">
    <location>
        <begin position="180"/>
        <end position="398"/>
    </location>
</feature>
<evidence type="ECO:0000313" key="12">
    <source>
        <dbReference type="Proteomes" id="UP000193144"/>
    </source>
</evidence>
<feature type="region of interest" description="Disordered" evidence="9">
    <location>
        <begin position="717"/>
        <end position="755"/>
    </location>
</feature>
<evidence type="ECO:0000259" key="10">
    <source>
        <dbReference type="PROSITE" id="PS51873"/>
    </source>
</evidence>
<accession>A0A1Y1ZYR8</accession>
<dbReference type="CDD" id="cd20336">
    <property type="entry name" value="Rcat_RBR"/>
    <property type="match status" value="1"/>
</dbReference>
<gene>
    <name evidence="11" type="ORF">BCR34DRAFT_202190</name>
</gene>
<dbReference type="InterPro" id="IPR002867">
    <property type="entry name" value="IBR_dom"/>
</dbReference>
<evidence type="ECO:0000256" key="9">
    <source>
        <dbReference type="SAM" id="MobiDB-lite"/>
    </source>
</evidence>
<dbReference type="EMBL" id="MCFA01000029">
    <property type="protein sequence ID" value="ORY14915.1"/>
    <property type="molecule type" value="Genomic_DNA"/>
</dbReference>
<comment type="caution">
    <text evidence="11">The sequence shown here is derived from an EMBL/GenBank/DDBJ whole genome shotgun (WGS) entry which is preliminary data.</text>
</comment>
<dbReference type="PROSITE" id="PS51873">
    <property type="entry name" value="TRIAD"/>
    <property type="match status" value="1"/>
</dbReference>
<name>A0A1Y1ZYR8_9PLEO</name>
<sequence>MGSKISKAARRPPADQTATSSLHRVLQGTARPHEGLCQEPNTSKEMEPAVAGTSLSLPEHPTVPATATPEHDVATMDTDTRSEISRVSYQADIHNAAVLLDILRRQAEESAPSGPFAETQVVQLPSIADAPSGPAQQEANMSTELMLAPPPPPPPPPPMGGAPAPAPFVSLPPPPPPAELKIVCIICCEQFSRDQEYSAVIRPCKSCSSPYCTACVKDMFIQSCKDLSRMPPRCCNMIQLHVALPYLTDAEAATFRERYEEWSTPNPAYCPVPTCSAFLSPRLLSQPTSRKGKQRVDSVIGTPKSAHVACPKCRTDVCTHCLQLAHEGNECKKLEFGMVDDETVALLMSWGYKRCPKCGNGVRRMWGCNHIQCRCGGQWCWVCQNAWDECGGNCYEDEDEDLDEDEEWEENLEPVNTELDLPPPAVDGTAPAEAVVVLTEEGSAAPDTTAPVAEPSTAATQTTEAPPATQTQPSQTPRRPRNLDSRPALVWQELDLDFGDEPSEDAPDRIWACSHKFETAKVSFADSVHRGSSAIRMECSKCWSHVHAEMKVPLTTKPAETRIVAGMTRGAAARRGGGLNHGRGRLVRGDAMVGLGAEASASSASLPLPLTQSFPVTSTSTQSELMEDVKYTSPTILPIMDIYGNRIQTSASEVQPRRRRASFSFSTSTPPSFGLFPQLDGPSDLDILNPESPFSFAYECRWCSILVCETCKEELLPKPKEPEPEPEPVSESGPETATTSPLEPEAAAEVVPEPSTSTELYVGAAYQSPSIDEVLDSTSTYTHVGDQIEGLRPGQAVVNDVYAWQ</sequence>
<evidence type="ECO:0000313" key="11">
    <source>
        <dbReference type="EMBL" id="ORY14915.1"/>
    </source>
</evidence>
<dbReference type="InterPro" id="IPR044066">
    <property type="entry name" value="TRIAD_supradom"/>
</dbReference>
<keyword evidence="5" id="KW-0677">Repeat</keyword>
<dbReference type="InterPro" id="IPR031127">
    <property type="entry name" value="E3_UB_ligase_RBR"/>
</dbReference>
<dbReference type="EC" id="2.3.2.31" evidence="2"/>
<evidence type="ECO:0000256" key="7">
    <source>
        <dbReference type="ARBA" id="ARBA00022786"/>
    </source>
</evidence>
<dbReference type="PANTHER" id="PTHR11685">
    <property type="entry name" value="RBR FAMILY RING FINGER AND IBR DOMAIN-CONTAINING"/>
    <property type="match status" value="1"/>
</dbReference>
<evidence type="ECO:0000256" key="1">
    <source>
        <dbReference type="ARBA" id="ARBA00001798"/>
    </source>
</evidence>
<feature type="region of interest" description="Disordered" evidence="9">
    <location>
        <begin position="144"/>
        <end position="167"/>
    </location>
</feature>
<reference evidence="11 12" key="1">
    <citation type="submission" date="2016-07" db="EMBL/GenBank/DDBJ databases">
        <title>Pervasive Adenine N6-methylation of Active Genes in Fungi.</title>
        <authorList>
            <consortium name="DOE Joint Genome Institute"/>
            <person name="Mondo S.J."/>
            <person name="Dannebaum R.O."/>
            <person name="Kuo R.C."/>
            <person name="Labutti K."/>
            <person name="Haridas S."/>
            <person name="Kuo A."/>
            <person name="Salamov A."/>
            <person name="Ahrendt S.R."/>
            <person name="Lipzen A."/>
            <person name="Sullivan W."/>
            <person name="Andreopoulos W.B."/>
            <person name="Clum A."/>
            <person name="Lindquist E."/>
            <person name="Daum C."/>
            <person name="Ramamoorthy G.K."/>
            <person name="Gryganskyi A."/>
            <person name="Culley D."/>
            <person name="Magnuson J.K."/>
            <person name="James T.Y."/>
            <person name="O'Malley M.A."/>
            <person name="Stajich J.E."/>
            <person name="Spatafora J.W."/>
            <person name="Visel A."/>
            <person name="Grigoriev I.V."/>
        </authorList>
    </citation>
    <scope>NUCLEOTIDE SEQUENCE [LARGE SCALE GENOMIC DNA]</scope>
    <source>
        <strain evidence="11 12">CBS 115471</strain>
    </source>
</reference>
<feature type="region of interest" description="Disordered" evidence="9">
    <location>
        <begin position="443"/>
        <end position="484"/>
    </location>
</feature>
<protein>
    <recommendedName>
        <fullName evidence="2">RBR-type E3 ubiquitin transferase</fullName>
        <ecNumber evidence="2">2.3.2.31</ecNumber>
    </recommendedName>
</protein>
<keyword evidence="8" id="KW-0862">Zinc</keyword>
<feature type="compositionally biased region" description="Basic and acidic residues" evidence="9">
    <location>
        <begin position="31"/>
        <end position="47"/>
    </location>
</feature>
<dbReference type="Proteomes" id="UP000193144">
    <property type="component" value="Unassembled WGS sequence"/>
</dbReference>
<evidence type="ECO:0000256" key="3">
    <source>
        <dbReference type="ARBA" id="ARBA00022679"/>
    </source>
</evidence>
<proteinExistence type="predicted"/>
<evidence type="ECO:0000256" key="5">
    <source>
        <dbReference type="ARBA" id="ARBA00022737"/>
    </source>
</evidence>
<dbReference type="SUPFAM" id="SSF101447">
    <property type="entry name" value="Formin homology 2 domain (FH2 domain)"/>
    <property type="match status" value="1"/>
</dbReference>
<keyword evidence="3" id="KW-0808">Transferase</keyword>
<dbReference type="AlphaFoldDB" id="A0A1Y1ZYR8"/>
<dbReference type="Pfam" id="PF01485">
    <property type="entry name" value="IBR"/>
    <property type="match status" value="1"/>
</dbReference>
<feature type="compositionally biased region" description="Low complexity" evidence="9">
    <location>
        <begin position="743"/>
        <end position="754"/>
    </location>
</feature>
<feature type="region of interest" description="Disordered" evidence="9">
    <location>
        <begin position="1"/>
        <end position="67"/>
    </location>
</feature>
<organism evidence="11 12">
    <name type="scientific">Clohesyomyces aquaticus</name>
    <dbReference type="NCBI Taxonomy" id="1231657"/>
    <lineage>
        <taxon>Eukaryota</taxon>
        <taxon>Fungi</taxon>
        <taxon>Dikarya</taxon>
        <taxon>Ascomycota</taxon>
        <taxon>Pezizomycotina</taxon>
        <taxon>Dothideomycetes</taxon>
        <taxon>Pleosporomycetidae</taxon>
        <taxon>Pleosporales</taxon>
        <taxon>Lindgomycetaceae</taxon>
        <taxon>Clohesyomyces</taxon>
    </lineage>
</organism>
<evidence type="ECO:0000256" key="8">
    <source>
        <dbReference type="ARBA" id="ARBA00022833"/>
    </source>
</evidence>
<dbReference type="SUPFAM" id="SSF57850">
    <property type="entry name" value="RING/U-box"/>
    <property type="match status" value="1"/>
</dbReference>
<keyword evidence="12" id="KW-1185">Reference proteome</keyword>
<dbReference type="OrthoDB" id="10009520at2759"/>
<dbReference type="GO" id="GO:0016567">
    <property type="term" value="P:protein ubiquitination"/>
    <property type="evidence" value="ECO:0007669"/>
    <property type="project" value="InterPro"/>
</dbReference>
<dbReference type="GO" id="GO:0061630">
    <property type="term" value="F:ubiquitin protein ligase activity"/>
    <property type="evidence" value="ECO:0007669"/>
    <property type="project" value="UniProtKB-EC"/>
</dbReference>
<dbReference type="GO" id="GO:0008270">
    <property type="term" value="F:zinc ion binding"/>
    <property type="evidence" value="ECO:0007669"/>
    <property type="project" value="UniProtKB-KW"/>
</dbReference>
<evidence type="ECO:0000256" key="4">
    <source>
        <dbReference type="ARBA" id="ARBA00022723"/>
    </source>
</evidence>
<dbReference type="STRING" id="1231657.A0A1Y1ZYR8"/>
<dbReference type="Gene3D" id="1.20.120.1750">
    <property type="match status" value="1"/>
</dbReference>
<keyword evidence="7" id="KW-0833">Ubl conjugation pathway</keyword>
<keyword evidence="4" id="KW-0479">Metal-binding</keyword>